<protein>
    <submittedName>
        <fullName evidence="1">Uncharacterized protein</fullName>
    </submittedName>
</protein>
<proteinExistence type="predicted"/>
<evidence type="ECO:0000313" key="1">
    <source>
        <dbReference type="EMBL" id="USV57930.1"/>
    </source>
</evidence>
<name>A0AAE9MG04_9GAMM</name>
<dbReference type="RefSeq" id="WP_252995464.1">
    <property type="nucleotide sequence ID" value="NZ_CP099717.1"/>
</dbReference>
<reference evidence="1" key="1">
    <citation type="submission" date="2022-06" db="EMBL/GenBank/DDBJ databases">
        <title>Complete Genome of Aeromonas sp. Strain SOD01 Isolated from an Urban Freshwater Stream.</title>
        <authorList>
            <person name="Williams L.E."/>
            <person name="Brysgel T."/>
            <person name="Capestro E.M."/>
            <person name="Foltz G.V."/>
            <person name="Gardner A.E."/>
            <person name="Ingrassia J."/>
            <person name="Peterson E."/>
            <person name="Arruda J."/>
            <person name="Flaherty I."/>
            <person name="Hunt M."/>
            <person name="Pappas G."/>
            <person name="Ramsaran S."/>
            <person name="Rocha M."/>
        </authorList>
    </citation>
    <scope>NUCLEOTIDE SEQUENCE</scope>
    <source>
        <strain evidence="1">SOD01</strain>
    </source>
</reference>
<dbReference type="EMBL" id="CP099717">
    <property type="protein sequence ID" value="USV57930.1"/>
    <property type="molecule type" value="Genomic_DNA"/>
</dbReference>
<dbReference type="AlphaFoldDB" id="A0AAE9MG04"/>
<organism evidence="1 2">
    <name type="scientific">Aeromonas encheleia</name>
    <dbReference type="NCBI Taxonomy" id="73010"/>
    <lineage>
        <taxon>Bacteria</taxon>
        <taxon>Pseudomonadati</taxon>
        <taxon>Pseudomonadota</taxon>
        <taxon>Gammaproteobacteria</taxon>
        <taxon>Aeromonadales</taxon>
        <taxon>Aeromonadaceae</taxon>
        <taxon>Aeromonas</taxon>
    </lineage>
</organism>
<accession>A0AAE9MG04</accession>
<sequence>MTRTALLLWVLPFCTLATEAELWLVELEHNDGIHLQFQGAELELGSAALTGVSQPDDLRPGMRLAILSRYGVAQQIRVLATAPDLAQSSQWLRAEDRLLATAGETLLLQELGVLVFDAGTRWLNGSPADLQPGLRLVLSRDEDGRLTEVLIPNPEEDPE</sequence>
<evidence type="ECO:0000313" key="2">
    <source>
        <dbReference type="Proteomes" id="UP001056890"/>
    </source>
</evidence>
<dbReference type="Proteomes" id="UP001056890">
    <property type="component" value="Chromosome"/>
</dbReference>
<keyword evidence="2" id="KW-1185">Reference proteome</keyword>
<gene>
    <name evidence="1" type="ORF">NHF51_01650</name>
</gene>